<dbReference type="GO" id="GO:0000981">
    <property type="term" value="F:DNA-binding transcription factor activity, RNA polymerase II-specific"/>
    <property type="evidence" value="ECO:0007669"/>
    <property type="project" value="InterPro"/>
</dbReference>
<evidence type="ECO:0000256" key="5">
    <source>
        <dbReference type="SAM" id="MobiDB-lite"/>
    </source>
</evidence>
<keyword evidence="4" id="KW-0539">Nucleus</keyword>
<comment type="subcellular location">
    <subcellularLocation>
        <location evidence="1">Nucleus</location>
    </subcellularLocation>
</comment>
<protein>
    <submittedName>
        <fullName evidence="7">Zn(2)-C6 fungal-type DNA-binding domain</fullName>
    </submittedName>
</protein>
<dbReference type="SUPFAM" id="SSF57701">
    <property type="entry name" value="Zn2/Cys6 DNA-binding domain"/>
    <property type="match status" value="1"/>
</dbReference>
<evidence type="ECO:0000313" key="7">
    <source>
        <dbReference type="EMBL" id="CDZ97804.1"/>
    </source>
</evidence>
<keyword evidence="3 7" id="KW-0238">DNA-binding</keyword>
<accession>A0A0F7SK93</accession>
<dbReference type="InterPro" id="IPR001138">
    <property type="entry name" value="Zn2Cys6_DnaBD"/>
</dbReference>
<dbReference type="GO" id="GO:0008270">
    <property type="term" value="F:zinc ion binding"/>
    <property type="evidence" value="ECO:0007669"/>
    <property type="project" value="InterPro"/>
</dbReference>
<dbReference type="GO" id="GO:0005634">
    <property type="term" value="C:nucleus"/>
    <property type="evidence" value="ECO:0007669"/>
    <property type="project" value="UniProtKB-SubCell"/>
</dbReference>
<feature type="region of interest" description="Disordered" evidence="5">
    <location>
        <begin position="193"/>
        <end position="224"/>
    </location>
</feature>
<evidence type="ECO:0000259" key="6">
    <source>
        <dbReference type="PROSITE" id="PS50048"/>
    </source>
</evidence>
<sequence>MSFCQSYPTPYTFSPSAASFGSSTESSSPGGSSQKVFTSVSHPPLTKGSRINMACTYCRKRKIKCSGEATCTNCMRTKRCCVFEEISDEQNRMNKARKARNKALREAGLKPGSLAASAKMPADALGESAVPDVPLVDNHNRRLSAPRLQGWTPPLNGSTISHSSYPSVLLPMPASQHSLQLLTSPDPWSAFAPRPQSPSFSCSPSSVQSSPSTESPPPTPGLYEVDPFLAAQKQHQRFLSTAQFSKASTFAFAGLLATPATSYSHLYAHEADSQTSSPVYPAQQRPLYPGSASSPSFPFNTVAGPLERRATYPLQQRPDQVTMPACKTFSESKNTGLGIKFPEGYAPHYPELEHTEWSTSWCI</sequence>
<dbReference type="PANTHER" id="PTHR46910:SF3">
    <property type="entry name" value="HALOTOLERANCE PROTEIN 9-RELATED"/>
    <property type="match status" value="1"/>
</dbReference>
<dbReference type="Gene3D" id="4.10.240.10">
    <property type="entry name" value="Zn(2)-C6 fungal-type DNA-binding domain"/>
    <property type="match status" value="1"/>
</dbReference>
<dbReference type="PROSITE" id="PS50048">
    <property type="entry name" value="ZN2_CY6_FUNGAL_2"/>
    <property type="match status" value="1"/>
</dbReference>
<dbReference type="AlphaFoldDB" id="A0A0F7SK93"/>
<dbReference type="CDD" id="cd00067">
    <property type="entry name" value="GAL4"/>
    <property type="match status" value="1"/>
</dbReference>
<feature type="domain" description="Zn(2)-C6 fungal-type" evidence="6">
    <location>
        <begin position="54"/>
        <end position="83"/>
    </location>
</feature>
<dbReference type="InterPro" id="IPR050987">
    <property type="entry name" value="AtrR-like"/>
</dbReference>
<dbReference type="PROSITE" id="PS00463">
    <property type="entry name" value="ZN2_CY6_FUNGAL_1"/>
    <property type="match status" value="1"/>
</dbReference>
<name>A0A0F7SK93_PHARH</name>
<dbReference type="Pfam" id="PF00172">
    <property type="entry name" value="Zn_clus"/>
    <property type="match status" value="1"/>
</dbReference>
<evidence type="ECO:0000256" key="4">
    <source>
        <dbReference type="ARBA" id="ARBA00023242"/>
    </source>
</evidence>
<evidence type="ECO:0000256" key="1">
    <source>
        <dbReference type="ARBA" id="ARBA00004123"/>
    </source>
</evidence>
<dbReference type="InterPro" id="IPR036864">
    <property type="entry name" value="Zn2-C6_fun-type_DNA-bd_sf"/>
</dbReference>
<feature type="compositionally biased region" description="Low complexity" evidence="5">
    <location>
        <begin position="17"/>
        <end position="33"/>
    </location>
</feature>
<dbReference type="GO" id="GO:0003677">
    <property type="term" value="F:DNA binding"/>
    <property type="evidence" value="ECO:0007669"/>
    <property type="project" value="UniProtKB-KW"/>
</dbReference>
<dbReference type="EMBL" id="LN483249">
    <property type="protein sequence ID" value="CDZ97804.1"/>
    <property type="molecule type" value="Genomic_DNA"/>
</dbReference>
<evidence type="ECO:0000256" key="2">
    <source>
        <dbReference type="ARBA" id="ARBA00022723"/>
    </source>
</evidence>
<dbReference type="SMART" id="SM00066">
    <property type="entry name" value="GAL4"/>
    <property type="match status" value="1"/>
</dbReference>
<organism evidence="7">
    <name type="scientific">Phaffia rhodozyma</name>
    <name type="common">Yeast</name>
    <name type="synonym">Xanthophyllomyces dendrorhous</name>
    <dbReference type="NCBI Taxonomy" id="264483"/>
    <lineage>
        <taxon>Eukaryota</taxon>
        <taxon>Fungi</taxon>
        <taxon>Dikarya</taxon>
        <taxon>Basidiomycota</taxon>
        <taxon>Agaricomycotina</taxon>
        <taxon>Tremellomycetes</taxon>
        <taxon>Cystofilobasidiales</taxon>
        <taxon>Mrakiaceae</taxon>
        <taxon>Phaffia</taxon>
    </lineage>
</organism>
<evidence type="ECO:0000256" key="3">
    <source>
        <dbReference type="ARBA" id="ARBA00023125"/>
    </source>
</evidence>
<feature type="compositionally biased region" description="Low complexity" evidence="5">
    <location>
        <begin position="193"/>
        <end position="213"/>
    </location>
</feature>
<proteinExistence type="predicted"/>
<feature type="region of interest" description="Disordered" evidence="5">
    <location>
        <begin position="17"/>
        <end position="44"/>
    </location>
</feature>
<keyword evidence="2" id="KW-0479">Metal-binding</keyword>
<dbReference type="PANTHER" id="PTHR46910">
    <property type="entry name" value="TRANSCRIPTION FACTOR PDR1"/>
    <property type="match status" value="1"/>
</dbReference>
<reference evidence="7" key="1">
    <citation type="submission" date="2014-08" db="EMBL/GenBank/DDBJ databases">
        <authorList>
            <person name="Sharma Rahul"/>
            <person name="Thines Marco"/>
        </authorList>
    </citation>
    <scope>NUCLEOTIDE SEQUENCE</scope>
</reference>